<organism evidence="2 3">
    <name type="scientific">Teichococcus rhizosphaerae</name>
    <dbReference type="NCBI Taxonomy" id="1335062"/>
    <lineage>
        <taxon>Bacteria</taxon>
        <taxon>Pseudomonadati</taxon>
        <taxon>Pseudomonadota</taxon>
        <taxon>Alphaproteobacteria</taxon>
        <taxon>Acetobacterales</taxon>
        <taxon>Roseomonadaceae</taxon>
        <taxon>Roseomonas</taxon>
    </lineage>
</organism>
<accession>A0A2C7AJG5</accession>
<keyword evidence="3" id="KW-1185">Reference proteome</keyword>
<name>A0A2C7AJG5_9PROT</name>
<dbReference type="Proteomes" id="UP000223527">
    <property type="component" value="Unassembled WGS sequence"/>
</dbReference>
<dbReference type="OrthoDB" id="7161641at2"/>
<dbReference type="AlphaFoldDB" id="A0A2C7AJG5"/>
<sequence>MRGLSGQALRCAGWLGRLLLALMLALGLGLAALSWRLSEGPLHLPMLAPVLEGMAPRLGLEETLEVGDVAIAWGGFREAGRSPLELRVGGVRLLDMAGAVRQELPDISVTLAFGELLRGTVMPLRISVQRPAVVLERAPDGRVTLAMGRTALPAVPEEPDAPSAEGGEVLRGLLGPEARSSPLGALRRLDLADGRLTILDRQLNLVWRLEGVNLALRRLPGGGAEGEGSAALALPDQGAPLPVRLSGRITGTTDRLEGSIALPELEPARVAALLPALAPLALFDAPVSLAISGHVDAREAGAVPQLRLELRAGAGGIVHEGRRIAFAGLMLEAAGNPASLELRRLRLALPVARRPDGSAAPAPTVLEASGQARLADGRWRAGLELSLGSLAAADLGAYWPEGVVRGARKWVVENVTGGTFHDGRFSLAAEAAADLSGLRVTTLDGTLGLEQGVVHWLRPIAPLEGVKATAQFGLKEIRIEAGTARQSGTALTSPGATIRFHGLDGSQEQAEIEAKLRGPVPEVVALIRHPRLKLFEKRPLDLKEPGGQMEGSLRLAFPLLEDIPSEVLRVQVQARLTQMRLADVVMGKRLERGTADLTVTNSTLKASGNAQLDGIPTQLNVEMDFRPGPATQVVERIRAEARPDAARIADFGLDLEGFVAGPVGVQAVMEKRRAGDMRVSIQGDLRESRMTLSPFAWSKPPGQAATAQAELRVEGDSLRAVESFRVAAPALSARGRVSFAAASRPERVDVAEAAVFGSRFAAQAWPPARSGAAPWRFRLEGPVLDLGPVLAARDAAGGGDAPGGDDSAPVAVEGRFDQVRLGGGRMVGGVSGRALADARGVLREARFTGQTGPGGGFDVAVTPDRAGRALRLHAENAGDLLRAFDVLRTVQGGRLAVTGRWAGNAPGATLSGTAEMENFSISEAEGIGKLLQALTVYGVFDAVRGPGLSFSRMVAPFHLTPDTLHVQEARAFSASLGVTAKGSIPRHGGAIDLEGTIVPAYVINSLLGQIPLLGRLFSPEQGGGLFAATWRMRGPVQDPTVSVNPLAALTPGFLRGLFGGGAPPGQQPAPPAP</sequence>
<feature type="domain" description="YhdP central" evidence="1">
    <location>
        <begin position="380"/>
        <end position="718"/>
    </location>
</feature>
<evidence type="ECO:0000313" key="2">
    <source>
        <dbReference type="EMBL" id="PHK96917.1"/>
    </source>
</evidence>
<dbReference type="RefSeq" id="WP_099093606.1">
    <property type="nucleotide sequence ID" value="NZ_PDNU01000001.1"/>
</dbReference>
<evidence type="ECO:0000259" key="1">
    <source>
        <dbReference type="Pfam" id="PF13116"/>
    </source>
</evidence>
<dbReference type="EMBL" id="PDNU01000001">
    <property type="protein sequence ID" value="PHK96917.1"/>
    <property type="molecule type" value="Genomic_DNA"/>
</dbReference>
<proteinExistence type="predicted"/>
<dbReference type="InterPro" id="IPR025263">
    <property type="entry name" value="YhdP_central"/>
</dbReference>
<evidence type="ECO:0000313" key="3">
    <source>
        <dbReference type="Proteomes" id="UP000223527"/>
    </source>
</evidence>
<comment type="caution">
    <text evidence="2">The sequence shown here is derived from an EMBL/GenBank/DDBJ whole genome shotgun (WGS) entry which is preliminary data.</text>
</comment>
<reference evidence="2 3" key="1">
    <citation type="submission" date="2017-10" db="EMBL/GenBank/DDBJ databases">
        <authorList>
            <person name="Banno H."/>
            <person name="Chua N.-H."/>
        </authorList>
    </citation>
    <scope>NUCLEOTIDE SEQUENCE [LARGE SCALE GENOMIC DNA]</scope>
    <source>
        <strain evidence="2 3">YW11</strain>
    </source>
</reference>
<gene>
    <name evidence="2" type="ORF">CR162_00650</name>
</gene>
<protein>
    <submittedName>
        <fullName evidence="2">DUF3971 domain-containing protein</fullName>
    </submittedName>
</protein>
<dbReference type="Pfam" id="PF13116">
    <property type="entry name" value="YhdP"/>
    <property type="match status" value="1"/>
</dbReference>